<dbReference type="STRING" id="1618993.UX09_C0030G0003"/>
<comment type="caution">
    <text evidence="2">The sequence shown here is derived from an EMBL/GenBank/DDBJ whole genome shotgun (WGS) entry which is preliminary data.</text>
</comment>
<dbReference type="Proteomes" id="UP000034354">
    <property type="component" value="Unassembled WGS sequence"/>
</dbReference>
<feature type="domain" description="YgjP-like metallopeptidase" evidence="1">
    <location>
        <begin position="10"/>
        <end position="208"/>
    </location>
</feature>
<reference evidence="2 3" key="1">
    <citation type="journal article" date="2015" name="Nature">
        <title>rRNA introns, odd ribosomes, and small enigmatic genomes across a large radiation of phyla.</title>
        <authorList>
            <person name="Brown C.T."/>
            <person name="Hug L.A."/>
            <person name="Thomas B.C."/>
            <person name="Sharon I."/>
            <person name="Castelle C.J."/>
            <person name="Singh A."/>
            <person name="Wilkins M.J."/>
            <person name="Williams K.H."/>
            <person name="Banfield J.F."/>
        </authorList>
    </citation>
    <scope>NUCLEOTIDE SEQUENCE [LARGE SCALE GENOMIC DNA]</scope>
</reference>
<dbReference type="InterPro" id="IPR002725">
    <property type="entry name" value="YgjP-like_metallopeptidase"/>
</dbReference>
<evidence type="ECO:0000259" key="1">
    <source>
        <dbReference type="Pfam" id="PF01863"/>
    </source>
</evidence>
<sequence>MKIIRSNRRSICLEITPEAVLIVRVPERVPQSYIEKLVQEKADWIQKKIAAAKNRPRAQEKSFVDGEGFFFLGKSYPLKITRAKKIELTDELIFPEKFLPKAKNKLEVWYKQEARKIISARAEIFAEKMGLKFAAVKINSAQKRWGSCSRKNHLNFGWKLILQPLELVDYVIVHELAHIPHKNHSRVFWQLVAEYCPEFKVYRKRLREDRVCWF</sequence>
<dbReference type="AlphaFoldDB" id="A0A0G1MGN3"/>
<evidence type="ECO:0000313" key="2">
    <source>
        <dbReference type="EMBL" id="KKU07409.1"/>
    </source>
</evidence>
<dbReference type="EMBL" id="LCKW01000030">
    <property type="protein sequence ID" value="KKU07409.1"/>
    <property type="molecule type" value="Genomic_DNA"/>
</dbReference>
<gene>
    <name evidence="2" type="ORF">UX09_C0030G0003</name>
</gene>
<dbReference type="PANTHER" id="PTHR30399">
    <property type="entry name" value="UNCHARACTERIZED PROTEIN YGJP"/>
    <property type="match status" value="1"/>
</dbReference>
<evidence type="ECO:0000313" key="3">
    <source>
        <dbReference type="Proteomes" id="UP000034354"/>
    </source>
</evidence>
<dbReference type="CDD" id="cd07344">
    <property type="entry name" value="M48_yhfN_like"/>
    <property type="match status" value="1"/>
</dbReference>
<dbReference type="Gene3D" id="3.30.2010.10">
    <property type="entry name" value="Metalloproteases ('zincins'), catalytic domain"/>
    <property type="match status" value="1"/>
</dbReference>
<accession>A0A0G1MGN3</accession>
<dbReference type="Pfam" id="PF01863">
    <property type="entry name" value="YgjP-like"/>
    <property type="match status" value="1"/>
</dbReference>
<dbReference type="PANTHER" id="PTHR30399:SF1">
    <property type="entry name" value="UTP PYROPHOSPHATASE"/>
    <property type="match status" value="1"/>
</dbReference>
<proteinExistence type="predicted"/>
<dbReference type="InterPro" id="IPR053136">
    <property type="entry name" value="UTP_pyrophosphatase-like"/>
</dbReference>
<name>A0A0G1MGN3_9BACT</name>
<organism evidence="2 3">
    <name type="scientific">Candidatus Uhrbacteria bacterium GW2011_GWE2_45_35</name>
    <dbReference type="NCBI Taxonomy" id="1618993"/>
    <lineage>
        <taxon>Bacteria</taxon>
        <taxon>Candidatus Uhriibacteriota</taxon>
    </lineage>
</organism>
<protein>
    <recommendedName>
        <fullName evidence="1">YgjP-like metallopeptidase domain-containing protein</fullName>
    </recommendedName>
</protein>